<evidence type="ECO:0000313" key="2">
    <source>
        <dbReference type="EMBL" id="QSQ09775.1"/>
    </source>
</evidence>
<gene>
    <name evidence="2" type="ORF">H0A61_02156</name>
</gene>
<dbReference type="EMBL" id="CP059066">
    <property type="protein sequence ID" value="QSQ09775.1"/>
    <property type="molecule type" value="Genomic_DNA"/>
</dbReference>
<dbReference type="Pfam" id="PF18903">
    <property type="entry name" value="DUF5659"/>
    <property type="match status" value="1"/>
</dbReference>
<accession>A0A8A0RMY8</accession>
<sequence length="62" mass="7452">MNTKTVYTAKLARYLLRKGYRIVDIAPNFNDRKMTVFYFRNERELEKEIQKFIKSGTSKESI</sequence>
<dbReference type="Proteomes" id="UP000662904">
    <property type="component" value="Chromosome"/>
</dbReference>
<name>A0A8A0RMY8_9FIRM</name>
<dbReference type="RefSeq" id="WP_206707112.1">
    <property type="nucleotide sequence ID" value="NZ_CP059066.1"/>
</dbReference>
<dbReference type="KEGG" id="kme:H0A61_02156"/>
<organism evidence="2 3">
    <name type="scientific">Koleobacter methoxysyntrophicus</name>
    <dbReference type="NCBI Taxonomy" id="2751313"/>
    <lineage>
        <taxon>Bacteria</taxon>
        <taxon>Bacillati</taxon>
        <taxon>Bacillota</taxon>
        <taxon>Clostridia</taxon>
        <taxon>Koleobacterales</taxon>
        <taxon>Koleobacteraceae</taxon>
        <taxon>Koleobacter</taxon>
    </lineage>
</organism>
<dbReference type="InterPro" id="IPR043718">
    <property type="entry name" value="DUF5659"/>
</dbReference>
<evidence type="ECO:0000259" key="1">
    <source>
        <dbReference type="Pfam" id="PF18903"/>
    </source>
</evidence>
<feature type="domain" description="DUF5659" evidence="1">
    <location>
        <begin position="5"/>
        <end position="55"/>
    </location>
</feature>
<dbReference type="AlphaFoldDB" id="A0A8A0RMY8"/>
<proteinExistence type="predicted"/>
<keyword evidence="3" id="KW-1185">Reference proteome</keyword>
<reference evidence="2" key="1">
    <citation type="submission" date="2020-07" db="EMBL/GenBank/DDBJ databases">
        <title>Koleobacter methoxysyntrophicus gen. nov., sp. nov., a novel anaerobic bacterium isolated from deep subsurface oil field and proposal of Koleobacterales ord. nov. in the phylum Firmicutes.</title>
        <authorList>
            <person name="Sakamoto S."/>
            <person name="Tamaki H."/>
        </authorList>
    </citation>
    <scope>NUCLEOTIDE SEQUENCE</scope>
    <source>
        <strain evidence="2">NRmbB1</strain>
    </source>
</reference>
<protein>
    <recommendedName>
        <fullName evidence="1">DUF5659 domain-containing protein</fullName>
    </recommendedName>
</protein>
<evidence type="ECO:0000313" key="3">
    <source>
        <dbReference type="Proteomes" id="UP000662904"/>
    </source>
</evidence>